<evidence type="ECO:0000256" key="3">
    <source>
        <dbReference type="ARBA" id="ARBA00022449"/>
    </source>
</evidence>
<dbReference type="PIRSF" id="PIRSF006603">
    <property type="entry name" value="DinF"/>
    <property type="match status" value="1"/>
</dbReference>
<reference evidence="11" key="1">
    <citation type="submission" date="2020-07" db="EMBL/GenBank/DDBJ databases">
        <title>Genome sequences of bacteria associated with the marine, planktonic diatom Thalassiosira profunda strain ECT2AJA-044.</title>
        <authorList>
            <person name="Gargas C.B."/>
            <person name="Roberts W.R."/>
            <person name="Alverson A.J."/>
        </authorList>
    </citation>
    <scope>NUCLEOTIDE SEQUENCE</scope>
    <source>
        <strain evidence="11">ECT2AJA-044</strain>
    </source>
</reference>
<feature type="transmembrane region" description="Helical" evidence="10">
    <location>
        <begin position="51"/>
        <end position="78"/>
    </location>
</feature>
<keyword evidence="2" id="KW-0813">Transport</keyword>
<evidence type="ECO:0000256" key="4">
    <source>
        <dbReference type="ARBA" id="ARBA00022475"/>
    </source>
</evidence>
<dbReference type="EMBL" id="CP060010">
    <property type="protein sequence ID" value="QTN35053.1"/>
    <property type="molecule type" value="Genomic_DNA"/>
</dbReference>
<keyword evidence="7" id="KW-0406">Ion transport</keyword>
<evidence type="ECO:0000256" key="9">
    <source>
        <dbReference type="ARBA" id="ARBA00031636"/>
    </source>
</evidence>
<accession>A0A975I6G1</accession>
<feature type="transmembrane region" description="Helical" evidence="10">
    <location>
        <begin position="272"/>
        <end position="297"/>
    </location>
</feature>
<sequence>MPFQSLTNPATTRAELMPVIRLSIPLMVGLAAALLIGVVDTAMISPLGTVPLAAAGVTTAVLIIMISALWGVITVISVQISQAHGADNFARVAAALRGGVVLCLIGGSAGALLMLALFPLLKPLGQPEEVLTILWPYWVSMALWMIPFTLFFGLKSLFDAVEWPWTAVALSYIGVIVNIPANYTFIHVLDMGLLGAGLASILSQCASLVAAAFVLLRASGLAPYRQRVSISWANVKEQGAEAMPLCLGYAGEGGAYAIVGVMMGWLGAEALAAHQIVNALAGLAYMIPLGVAGAASIRIGQAVGRDHQERLRPILKASFALVTFWQILVATLFIMAGRHLAATMSTDQVVIDLATVLFFIVGLLQVADGIQGTALGALRGMSDMRRPTTITLTAYWVLALPACYAFGFLFNLGATGIWLGYTLGLVVAAVALPLRFWRLTNVPIRAENNE</sequence>
<dbReference type="InterPro" id="IPR048279">
    <property type="entry name" value="MdtK-like"/>
</dbReference>
<keyword evidence="8 10" id="KW-0472">Membrane</keyword>
<feature type="transmembrane region" description="Helical" evidence="10">
    <location>
        <begin position="390"/>
        <end position="410"/>
    </location>
</feature>
<feature type="transmembrane region" description="Helical" evidence="10">
    <location>
        <begin position="192"/>
        <end position="216"/>
    </location>
</feature>
<keyword evidence="4" id="KW-1003">Cell membrane</keyword>
<feature type="transmembrane region" description="Helical" evidence="10">
    <location>
        <begin position="133"/>
        <end position="153"/>
    </location>
</feature>
<evidence type="ECO:0000256" key="8">
    <source>
        <dbReference type="ARBA" id="ARBA00023136"/>
    </source>
</evidence>
<evidence type="ECO:0000313" key="11">
    <source>
        <dbReference type="EMBL" id="QTN35053.1"/>
    </source>
</evidence>
<feature type="transmembrane region" description="Helical" evidence="10">
    <location>
        <begin position="99"/>
        <end position="121"/>
    </location>
</feature>
<keyword evidence="5 10" id="KW-0812">Transmembrane</keyword>
<dbReference type="Pfam" id="PF01554">
    <property type="entry name" value="MatE"/>
    <property type="match status" value="2"/>
</dbReference>
<gene>
    <name evidence="11" type="ORF">HZ995_11215</name>
</gene>
<dbReference type="CDD" id="cd13131">
    <property type="entry name" value="MATE_NorM_like"/>
    <property type="match status" value="1"/>
</dbReference>
<feature type="transmembrane region" description="Helical" evidence="10">
    <location>
        <begin position="356"/>
        <end position="378"/>
    </location>
</feature>
<evidence type="ECO:0000256" key="5">
    <source>
        <dbReference type="ARBA" id="ARBA00022692"/>
    </source>
</evidence>
<dbReference type="InterPro" id="IPR050222">
    <property type="entry name" value="MATE_MdtK"/>
</dbReference>
<proteinExistence type="predicted"/>
<feature type="transmembrane region" description="Helical" evidence="10">
    <location>
        <begin position="20"/>
        <end position="39"/>
    </location>
</feature>
<dbReference type="AlphaFoldDB" id="A0A975I6G1"/>
<dbReference type="PANTHER" id="PTHR43298">
    <property type="entry name" value="MULTIDRUG RESISTANCE PROTEIN NORM-RELATED"/>
    <property type="match status" value="1"/>
</dbReference>
<dbReference type="Proteomes" id="UP000665026">
    <property type="component" value="Chromosome"/>
</dbReference>
<dbReference type="GO" id="GO:0042910">
    <property type="term" value="F:xenobiotic transmembrane transporter activity"/>
    <property type="evidence" value="ECO:0007669"/>
    <property type="project" value="InterPro"/>
</dbReference>
<evidence type="ECO:0000256" key="2">
    <source>
        <dbReference type="ARBA" id="ARBA00022448"/>
    </source>
</evidence>
<dbReference type="GO" id="GO:0015297">
    <property type="term" value="F:antiporter activity"/>
    <property type="evidence" value="ECO:0007669"/>
    <property type="project" value="UniProtKB-KW"/>
</dbReference>
<feature type="transmembrane region" description="Helical" evidence="10">
    <location>
        <begin position="165"/>
        <end position="186"/>
    </location>
</feature>
<dbReference type="RefSeq" id="WP_209355739.1">
    <property type="nucleotide sequence ID" value="NZ_CP060010.1"/>
</dbReference>
<evidence type="ECO:0000256" key="1">
    <source>
        <dbReference type="ARBA" id="ARBA00004429"/>
    </source>
</evidence>
<evidence type="ECO:0000256" key="6">
    <source>
        <dbReference type="ARBA" id="ARBA00022989"/>
    </source>
</evidence>
<dbReference type="GO" id="GO:0006811">
    <property type="term" value="P:monoatomic ion transport"/>
    <property type="evidence" value="ECO:0007669"/>
    <property type="project" value="UniProtKB-KW"/>
</dbReference>
<dbReference type="GO" id="GO:0005886">
    <property type="term" value="C:plasma membrane"/>
    <property type="evidence" value="ECO:0007669"/>
    <property type="project" value="UniProtKB-SubCell"/>
</dbReference>
<feature type="transmembrane region" description="Helical" evidence="10">
    <location>
        <begin position="317"/>
        <end position="336"/>
    </location>
</feature>
<dbReference type="PANTHER" id="PTHR43298:SF2">
    <property type="entry name" value="FMN_FAD EXPORTER YEEO-RELATED"/>
    <property type="match status" value="1"/>
</dbReference>
<evidence type="ECO:0000313" key="12">
    <source>
        <dbReference type="Proteomes" id="UP000665026"/>
    </source>
</evidence>
<dbReference type="KEGG" id="cact:HZ995_11215"/>
<keyword evidence="3" id="KW-0050">Antiport</keyword>
<comment type="subcellular location">
    <subcellularLocation>
        <location evidence="1">Cell inner membrane</location>
        <topology evidence="1">Multi-pass membrane protein</topology>
    </subcellularLocation>
</comment>
<dbReference type="InterPro" id="IPR002528">
    <property type="entry name" value="MATE_fam"/>
</dbReference>
<evidence type="ECO:0000256" key="7">
    <source>
        <dbReference type="ARBA" id="ARBA00023065"/>
    </source>
</evidence>
<evidence type="ECO:0000256" key="10">
    <source>
        <dbReference type="SAM" id="Phobius"/>
    </source>
</evidence>
<feature type="transmembrane region" description="Helical" evidence="10">
    <location>
        <begin position="416"/>
        <end position="437"/>
    </location>
</feature>
<protein>
    <recommendedName>
        <fullName evidence="9">Multidrug-efflux transporter</fullName>
    </recommendedName>
</protein>
<feature type="transmembrane region" description="Helical" evidence="10">
    <location>
        <begin position="246"/>
        <end position="266"/>
    </location>
</feature>
<organism evidence="11 12">
    <name type="scientific">Cognatishimia activa</name>
    <dbReference type="NCBI Taxonomy" id="1715691"/>
    <lineage>
        <taxon>Bacteria</taxon>
        <taxon>Pseudomonadati</taxon>
        <taxon>Pseudomonadota</taxon>
        <taxon>Alphaproteobacteria</taxon>
        <taxon>Rhodobacterales</taxon>
        <taxon>Paracoccaceae</taxon>
        <taxon>Cognatishimia</taxon>
    </lineage>
</organism>
<name>A0A975I6G1_9RHOB</name>
<keyword evidence="6 10" id="KW-1133">Transmembrane helix</keyword>
<dbReference type="NCBIfam" id="TIGR00797">
    <property type="entry name" value="matE"/>
    <property type="match status" value="1"/>
</dbReference>